<dbReference type="InterPro" id="IPR043128">
    <property type="entry name" value="Rev_trsase/Diguanyl_cyclase"/>
</dbReference>
<dbReference type="SUPFAM" id="SSF56672">
    <property type="entry name" value="DNA/RNA polymerases"/>
    <property type="match status" value="1"/>
</dbReference>
<evidence type="ECO:0000313" key="1">
    <source>
        <dbReference type="EnsemblMetazoa" id="Aqu2.1.00028_001"/>
    </source>
</evidence>
<dbReference type="InParanoid" id="A0A1X7SD88"/>
<dbReference type="EnsemblMetazoa" id="Aqu2.1.00028_001">
    <property type="protein sequence ID" value="Aqu2.1.00028_001"/>
    <property type="gene ID" value="Aqu2.1.00028"/>
</dbReference>
<name>A0A1X7SD88_AMPQE</name>
<protein>
    <recommendedName>
        <fullName evidence="2">Reverse transcriptase domain-containing protein</fullName>
    </recommendedName>
</protein>
<dbReference type="Gene3D" id="3.10.10.10">
    <property type="entry name" value="HIV Type 1 Reverse Transcriptase, subunit A, domain 1"/>
    <property type="match status" value="1"/>
</dbReference>
<evidence type="ECO:0008006" key="2">
    <source>
        <dbReference type="Google" id="ProtNLM"/>
    </source>
</evidence>
<dbReference type="PANTHER" id="PTHR47331">
    <property type="entry name" value="PHD-TYPE DOMAIN-CONTAINING PROTEIN"/>
    <property type="match status" value="1"/>
</dbReference>
<sequence>MWPIAIVADIEKAFLMIQVADVDQDVLRFLWYKDVFCENLELQIYKFTRVVFGVAPSPYLLNATIAQHLSTFESRYPDLIQKIKDSIYVDNVITGVDN</sequence>
<proteinExistence type="predicted"/>
<dbReference type="AlphaFoldDB" id="A0A1X7SD88"/>
<dbReference type="Gene3D" id="3.30.70.270">
    <property type="match status" value="1"/>
</dbReference>
<organism evidence="1">
    <name type="scientific">Amphimedon queenslandica</name>
    <name type="common">Sponge</name>
    <dbReference type="NCBI Taxonomy" id="400682"/>
    <lineage>
        <taxon>Eukaryota</taxon>
        <taxon>Metazoa</taxon>
        <taxon>Porifera</taxon>
        <taxon>Demospongiae</taxon>
        <taxon>Heteroscleromorpha</taxon>
        <taxon>Haplosclerida</taxon>
        <taxon>Niphatidae</taxon>
        <taxon>Amphimedon</taxon>
    </lineage>
</organism>
<dbReference type="InterPro" id="IPR043502">
    <property type="entry name" value="DNA/RNA_pol_sf"/>
</dbReference>
<reference evidence="1" key="1">
    <citation type="submission" date="2017-05" db="UniProtKB">
        <authorList>
            <consortium name="EnsemblMetazoa"/>
        </authorList>
    </citation>
    <scope>IDENTIFICATION</scope>
</reference>
<accession>A0A1X7SD88</accession>